<evidence type="ECO:0000313" key="1">
    <source>
        <dbReference type="EMBL" id="PHJ25998.1"/>
    </source>
</evidence>
<organism evidence="1 2">
    <name type="scientific">Cystoisospora suis</name>
    <dbReference type="NCBI Taxonomy" id="483139"/>
    <lineage>
        <taxon>Eukaryota</taxon>
        <taxon>Sar</taxon>
        <taxon>Alveolata</taxon>
        <taxon>Apicomplexa</taxon>
        <taxon>Conoidasida</taxon>
        <taxon>Coccidia</taxon>
        <taxon>Eucoccidiorida</taxon>
        <taxon>Eimeriorina</taxon>
        <taxon>Sarcocystidae</taxon>
        <taxon>Cystoisospora</taxon>
    </lineage>
</organism>
<dbReference type="VEuPathDB" id="ToxoDB:CSUI_000177"/>
<proteinExistence type="predicted"/>
<keyword evidence="2" id="KW-1185">Reference proteome</keyword>
<sequence>MSDRHPMRSFTRSKDHNPTALEFPLSCCACSFRPQFQQECSKEIGLGQPATDREEAEPTRPGDKALLCRRLGHSQLYYNRLTLPGPHLGGC</sequence>
<accession>A0A2C6LGU9</accession>
<dbReference type="GeneID" id="94423622"/>
<dbReference type="RefSeq" id="XP_067927644.1">
    <property type="nucleotide sequence ID" value="XM_068060411.1"/>
</dbReference>
<gene>
    <name evidence="1" type="ORF">CSUI_000177</name>
</gene>
<evidence type="ECO:0000313" key="2">
    <source>
        <dbReference type="Proteomes" id="UP000221165"/>
    </source>
</evidence>
<dbReference type="Proteomes" id="UP000221165">
    <property type="component" value="Unassembled WGS sequence"/>
</dbReference>
<dbReference type="AlphaFoldDB" id="A0A2C6LGU9"/>
<reference evidence="1 2" key="1">
    <citation type="journal article" date="2017" name="Int. J. Parasitol.">
        <title>The genome of the protozoan parasite Cystoisospora suis and a reverse vaccinology approach to identify vaccine candidates.</title>
        <authorList>
            <person name="Palmieri N."/>
            <person name="Shrestha A."/>
            <person name="Ruttkowski B."/>
            <person name="Beck T."/>
            <person name="Vogl C."/>
            <person name="Tomley F."/>
            <person name="Blake D.P."/>
            <person name="Joachim A."/>
        </authorList>
    </citation>
    <scope>NUCLEOTIDE SEQUENCE [LARGE SCALE GENOMIC DNA]</scope>
    <source>
        <strain evidence="1 2">Wien I</strain>
    </source>
</reference>
<comment type="caution">
    <text evidence="1">The sequence shown here is derived from an EMBL/GenBank/DDBJ whole genome shotgun (WGS) entry which is preliminary data.</text>
</comment>
<dbReference type="EMBL" id="MIGC01000072">
    <property type="protein sequence ID" value="PHJ25998.1"/>
    <property type="molecule type" value="Genomic_DNA"/>
</dbReference>
<protein>
    <submittedName>
        <fullName evidence="1">Uncharacterized protein</fullName>
    </submittedName>
</protein>
<name>A0A2C6LGU9_9APIC</name>